<feature type="coiled-coil region" evidence="1">
    <location>
        <begin position="216"/>
        <end position="245"/>
    </location>
</feature>
<dbReference type="InParanoid" id="A0A078AJ75"/>
<feature type="compositionally biased region" description="Polar residues" evidence="2">
    <location>
        <begin position="338"/>
        <end position="348"/>
    </location>
</feature>
<dbReference type="AlphaFoldDB" id="A0A078AJ75"/>
<feature type="compositionally biased region" description="Basic and acidic residues" evidence="2">
    <location>
        <begin position="373"/>
        <end position="391"/>
    </location>
</feature>
<feature type="region of interest" description="Disordered" evidence="2">
    <location>
        <begin position="332"/>
        <end position="391"/>
    </location>
</feature>
<dbReference type="EMBL" id="CCKQ01009370">
    <property type="protein sequence ID" value="CDW80853.1"/>
    <property type="molecule type" value="Genomic_DNA"/>
</dbReference>
<evidence type="ECO:0000256" key="2">
    <source>
        <dbReference type="SAM" id="MobiDB-lite"/>
    </source>
</evidence>
<proteinExistence type="predicted"/>
<keyword evidence="4" id="KW-1185">Reference proteome</keyword>
<sequence>MAYISRFSINQTQLNFFDVQFEITDESQEIELLSTNLVQILASVGGLAGSIFVIIKFVVDPVQNFIYYQTIIKQTYLVDSTVLNNKYQEERDKISEMKQHLPKNQFDLHTSSKGEELQGKTQSQNINTFFLLIQKLLQRNPFSYSPIFAFGTYIKSLILCRKYSHQEIYRTGKEMIEKQLDIRIMLRDLRTYKMSNNLLLTKFQRRLIPFLQPYLLNKKLESKEKKEEENKKLSKEEVIKKFQNEKLSNLIEFFANYQKKSNDVDKVMFDQLMQDEAQDIHNLEVQLYSGILRQYVVNNLKQIDEKSIIKPADSKVKPNKSIIHSQTSKALQLGKGSDQFQQPRQNSLDIGPNEIDDKKLFSINDSNSYSNKKAFENNDNFERKNEDNNNE</sequence>
<dbReference type="Proteomes" id="UP000039865">
    <property type="component" value="Unassembled WGS sequence"/>
</dbReference>
<organism evidence="3 4">
    <name type="scientific">Stylonychia lemnae</name>
    <name type="common">Ciliate</name>
    <dbReference type="NCBI Taxonomy" id="5949"/>
    <lineage>
        <taxon>Eukaryota</taxon>
        <taxon>Sar</taxon>
        <taxon>Alveolata</taxon>
        <taxon>Ciliophora</taxon>
        <taxon>Intramacronucleata</taxon>
        <taxon>Spirotrichea</taxon>
        <taxon>Stichotrichia</taxon>
        <taxon>Sporadotrichida</taxon>
        <taxon>Oxytrichidae</taxon>
        <taxon>Stylonychinae</taxon>
        <taxon>Stylonychia</taxon>
    </lineage>
</organism>
<accession>A0A078AJ75</accession>
<evidence type="ECO:0000313" key="3">
    <source>
        <dbReference type="EMBL" id="CDW80853.1"/>
    </source>
</evidence>
<reference evidence="3 4" key="1">
    <citation type="submission" date="2014-06" db="EMBL/GenBank/DDBJ databases">
        <authorList>
            <person name="Swart Estienne"/>
        </authorList>
    </citation>
    <scope>NUCLEOTIDE SEQUENCE [LARGE SCALE GENOMIC DNA]</scope>
    <source>
        <strain evidence="3 4">130c</strain>
    </source>
</reference>
<evidence type="ECO:0000256" key="1">
    <source>
        <dbReference type="SAM" id="Coils"/>
    </source>
</evidence>
<keyword evidence="1" id="KW-0175">Coiled coil</keyword>
<evidence type="ECO:0000313" key="4">
    <source>
        <dbReference type="Proteomes" id="UP000039865"/>
    </source>
</evidence>
<name>A0A078AJ75_STYLE</name>
<protein>
    <submittedName>
        <fullName evidence="3">Uncharacterized protein</fullName>
    </submittedName>
</protein>
<gene>
    <name evidence="3" type="primary">Contig3615.g3857</name>
    <name evidence="3" type="ORF">STYLEM_9857</name>
</gene>